<evidence type="ECO:0000313" key="3">
    <source>
        <dbReference type="Proteomes" id="UP001286313"/>
    </source>
</evidence>
<dbReference type="PANTHER" id="PTHR18841">
    <property type="entry name" value="VITELLINE MEMBRANE OUTER LAYER PROTEIN I-RELATED"/>
    <property type="match status" value="1"/>
</dbReference>
<keyword evidence="3" id="KW-1185">Reference proteome</keyword>
<evidence type="ECO:0008006" key="4">
    <source>
        <dbReference type="Google" id="ProtNLM"/>
    </source>
</evidence>
<evidence type="ECO:0000313" key="2">
    <source>
        <dbReference type="EMBL" id="KAK3883031.1"/>
    </source>
</evidence>
<proteinExistence type="predicted"/>
<evidence type="ECO:0000256" key="1">
    <source>
        <dbReference type="SAM" id="SignalP"/>
    </source>
</evidence>
<accession>A0AAE1G0B5</accession>
<dbReference type="SUPFAM" id="SSF51092">
    <property type="entry name" value="Vitelline membrane outer protein-I (VMO-I)"/>
    <property type="match status" value="2"/>
</dbReference>
<dbReference type="PANTHER" id="PTHR18841:SF0">
    <property type="entry name" value="VITELLINE MEMBRANE OUTER LAYER 1 HOMOLOG A-RELATED"/>
    <property type="match status" value="1"/>
</dbReference>
<keyword evidence="1" id="KW-0732">Signal</keyword>
<dbReference type="AlphaFoldDB" id="A0AAE1G0B5"/>
<sequence>MTTPPTPLLLLLLLLPLAHTFADGSGYVRGVTGSIPTTNGLNRGDWGNIDLCPSGSYAFGLEIKYSGLGFVDDTSVNAIMLYCKSLTGSLTGTIISSEGEYGQWQGLRSCPTNKYLNGMRANVVPDQGTFGDDLGVDNIQMTCNDSTILDGLNGVKESNAKQVGVHHEEQIPDRVVEFVHLKIDGKPSARDYGEWGSWGSCSSGNLVCGLQTRFERESTITDDAAITDVIMFCWAGLCQLGAGQFYDAIYSDNGIGWRGNYGDQDNCADSSNGAAYAYALQFKYETLDKVDNTGGNSVKLFCKDGNGTITNYVTSLEGDYGDWMGIYSCPGGGFINGFRLRVFPDQGTFGDDFAVDNIEVSCSDGTILNGMDGINPQPSAHQTKHQTTGEGGVMEAVRARLRSSPERETRLNGEWGTFVYCSPGMKVAGIRTVVDQGHTFGDDAGLTDVTLYCI</sequence>
<feature type="signal peptide" evidence="1">
    <location>
        <begin position="1"/>
        <end position="22"/>
    </location>
</feature>
<dbReference type="Proteomes" id="UP001286313">
    <property type="component" value="Unassembled WGS sequence"/>
</dbReference>
<dbReference type="EMBL" id="JAWQEG010001033">
    <property type="protein sequence ID" value="KAK3883031.1"/>
    <property type="molecule type" value="Genomic_DNA"/>
</dbReference>
<gene>
    <name evidence="2" type="ORF">Pcinc_012621</name>
</gene>
<feature type="chain" id="PRO_5042045847" description="Vitelline membrane outer layer protein 1" evidence="1">
    <location>
        <begin position="23"/>
        <end position="454"/>
    </location>
</feature>
<dbReference type="InterPro" id="IPR005515">
    <property type="entry name" value="VOMI"/>
</dbReference>
<dbReference type="Pfam" id="PF03762">
    <property type="entry name" value="VOMI"/>
    <property type="match status" value="2"/>
</dbReference>
<dbReference type="Gene3D" id="2.100.10.20">
    <property type="entry name" value="Vitelline membrane outer layer protein I (VOMI)"/>
    <property type="match status" value="2"/>
</dbReference>
<comment type="caution">
    <text evidence="2">The sequence shown here is derived from an EMBL/GenBank/DDBJ whole genome shotgun (WGS) entry which is preliminary data.</text>
</comment>
<reference evidence="2" key="1">
    <citation type="submission" date="2023-10" db="EMBL/GenBank/DDBJ databases">
        <title>Genome assemblies of two species of porcelain crab, Petrolisthes cinctipes and Petrolisthes manimaculis (Anomura: Porcellanidae).</title>
        <authorList>
            <person name="Angst P."/>
        </authorList>
    </citation>
    <scope>NUCLEOTIDE SEQUENCE</scope>
    <source>
        <strain evidence="2">PB745_01</strain>
        <tissue evidence="2">Gill</tissue>
    </source>
</reference>
<organism evidence="2 3">
    <name type="scientific">Petrolisthes cinctipes</name>
    <name type="common">Flat porcelain crab</name>
    <dbReference type="NCBI Taxonomy" id="88211"/>
    <lineage>
        <taxon>Eukaryota</taxon>
        <taxon>Metazoa</taxon>
        <taxon>Ecdysozoa</taxon>
        <taxon>Arthropoda</taxon>
        <taxon>Crustacea</taxon>
        <taxon>Multicrustacea</taxon>
        <taxon>Malacostraca</taxon>
        <taxon>Eumalacostraca</taxon>
        <taxon>Eucarida</taxon>
        <taxon>Decapoda</taxon>
        <taxon>Pleocyemata</taxon>
        <taxon>Anomura</taxon>
        <taxon>Galatheoidea</taxon>
        <taxon>Porcellanidae</taxon>
        <taxon>Petrolisthes</taxon>
    </lineage>
</organism>
<dbReference type="InterPro" id="IPR036706">
    <property type="entry name" value="VOMI_sf"/>
</dbReference>
<name>A0AAE1G0B5_PETCI</name>
<protein>
    <recommendedName>
        <fullName evidence="4">Vitelline membrane outer layer protein 1</fullName>
    </recommendedName>
</protein>
<dbReference type="GO" id="GO:0005615">
    <property type="term" value="C:extracellular space"/>
    <property type="evidence" value="ECO:0007669"/>
    <property type="project" value="TreeGrafter"/>
</dbReference>